<dbReference type="PROSITE" id="PS50016">
    <property type="entry name" value="ZF_PHD_2"/>
    <property type="match status" value="1"/>
</dbReference>
<dbReference type="GO" id="GO:0031981">
    <property type="term" value="C:nuclear lumen"/>
    <property type="evidence" value="ECO:0007669"/>
    <property type="project" value="UniProtKB-ARBA"/>
</dbReference>
<dbReference type="SUPFAM" id="SSF47370">
    <property type="entry name" value="Bromodomain"/>
    <property type="match status" value="1"/>
</dbReference>
<dbReference type="PROSITE" id="PS50864">
    <property type="entry name" value="SAND"/>
    <property type="match status" value="1"/>
</dbReference>
<dbReference type="Gene3D" id="3.10.390.10">
    <property type="entry name" value="SAND domain-like"/>
    <property type="match status" value="1"/>
</dbReference>
<keyword evidence="6" id="KW-0238">DNA-binding</keyword>
<evidence type="ECO:0000256" key="6">
    <source>
        <dbReference type="ARBA" id="ARBA00023125"/>
    </source>
</evidence>
<dbReference type="InterPro" id="IPR019787">
    <property type="entry name" value="Znf_PHD-finger"/>
</dbReference>
<protein>
    <submittedName>
        <fullName evidence="12">SP140 nuclear body protein like</fullName>
    </submittedName>
</protein>
<dbReference type="InterPro" id="IPR001965">
    <property type="entry name" value="Znf_PHD"/>
</dbReference>
<keyword evidence="4" id="KW-0862">Zinc</keyword>
<evidence type="ECO:0000313" key="12">
    <source>
        <dbReference type="EMBL" id="KAF6497908.1"/>
    </source>
</evidence>
<dbReference type="InterPro" id="IPR004865">
    <property type="entry name" value="HSR_dom"/>
</dbReference>
<dbReference type="SMART" id="SM00258">
    <property type="entry name" value="SAND"/>
    <property type="match status" value="1"/>
</dbReference>
<dbReference type="PROSITE" id="PS51414">
    <property type="entry name" value="HSR"/>
    <property type="match status" value="1"/>
</dbReference>
<feature type="domain" description="HSR" evidence="11">
    <location>
        <begin position="8"/>
        <end position="124"/>
    </location>
</feature>
<dbReference type="EMBL" id="JACASE010000002">
    <property type="protein sequence ID" value="KAF6497908.1"/>
    <property type="molecule type" value="Genomic_DNA"/>
</dbReference>
<dbReference type="SMART" id="SM00249">
    <property type="entry name" value="PHD"/>
    <property type="match status" value="1"/>
</dbReference>
<dbReference type="CDD" id="cd15626">
    <property type="entry name" value="PHD_SP110_140"/>
    <property type="match status" value="1"/>
</dbReference>
<keyword evidence="2" id="KW-0479">Metal-binding</keyword>
<evidence type="ECO:0000259" key="10">
    <source>
        <dbReference type="PROSITE" id="PS50864"/>
    </source>
</evidence>
<dbReference type="Proteomes" id="UP000593571">
    <property type="component" value="Unassembled WGS sequence"/>
</dbReference>
<evidence type="ECO:0000259" key="9">
    <source>
        <dbReference type="PROSITE" id="PS50016"/>
    </source>
</evidence>
<dbReference type="Pfam" id="PF01342">
    <property type="entry name" value="SAND"/>
    <property type="match status" value="1"/>
</dbReference>
<dbReference type="AlphaFoldDB" id="A0A7J8JMC2"/>
<dbReference type="InterPro" id="IPR043563">
    <property type="entry name" value="Sp110/Sp140/Sp140L-like"/>
</dbReference>
<dbReference type="Gene3D" id="1.20.920.10">
    <property type="entry name" value="Bromodomain-like"/>
    <property type="match status" value="1"/>
</dbReference>
<feature type="domain" description="PHD-type" evidence="9">
    <location>
        <begin position="503"/>
        <end position="549"/>
    </location>
</feature>
<dbReference type="PANTHER" id="PTHR46386:SF1">
    <property type="entry name" value="NUCLEAR BODY PROTEIN SP140-LIKE PROTEIN"/>
    <property type="match status" value="1"/>
</dbReference>
<dbReference type="Pfam" id="PF03172">
    <property type="entry name" value="HSR"/>
    <property type="match status" value="1"/>
</dbReference>
<accession>A0A7J8JMC2</accession>
<evidence type="ECO:0000256" key="3">
    <source>
        <dbReference type="ARBA" id="ARBA00022771"/>
    </source>
</evidence>
<dbReference type="GO" id="GO:0003677">
    <property type="term" value="F:DNA binding"/>
    <property type="evidence" value="ECO:0007669"/>
    <property type="project" value="UniProtKB-KW"/>
</dbReference>
<reference evidence="12 13" key="1">
    <citation type="journal article" date="2020" name="Nature">
        <title>Six reference-quality genomes reveal evolution of bat adaptations.</title>
        <authorList>
            <person name="Jebb D."/>
            <person name="Huang Z."/>
            <person name="Pippel M."/>
            <person name="Hughes G.M."/>
            <person name="Lavrichenko K."/>
            <person name="Devanna P."/>
            <person name="Winkler S."/>
            <person name="Jermiin L.S."/>
            <person name="Skirmuntt E.C."/>
            <person name="Katzourakis A."/>
            <person name="Burkitt-Gray L."/>
            <person name="Ray D.A."/>
            <person name="Sullivan K.A.M."/>
            <person name="Roscito J.G."/>
            <person name="Kirilenko B.M."/>
            <person name="Davalos L.M."/>
            <person name="Corthals A.P."/>
            <person name="Power M.L."/>
            <person name="Jones G."/>
            <person name="Ransome R.D."/>
            <person name="Dechmann D.K.N."/>
            <person name="Locatelli A.G."/>
            <person name="Puechmaille S.J."/>
            <person name="Fedrigo O."/>
            <person name="Jarvis E.D."/>
            <person name="Hiller M."/>
            <person name="Vernes S.C."/>
            <person name="Myers E.W."/>
            <person name="Teeling E.C."/>
        </authorList>
    </citation>
    <scope>NUCLEOTIDE SEQUENCE [LARGE SCALE GENOMIC DNA]</scope>
    <source>
        <strain evidence="12">MRouAeg1</strain>
        <tissue evidence="12">Muscle</tissue>
    </source>
</reference>
<dbReference type="PROSITE" id="PS01359">
    <property type="entry name" value="ZF_PHD_1"/>
    <property type="match status" value="1"/>
</dbReference>
<keyword evidence="3 7" id="KW-0863">Zinc-finger</keyword>
<dbReference type="InterPro" id="IPR036427">
    <property type="entry name" value="Bromodomain-like_sf"/>
</dbReference>
<dbReference type="InterPro" id="IPR019786">
    <property type="entry name" value="Zinc_finger_PHD-type_CS"/>
</dbReference>
<comment type="caution">
    <text evidence="12">The sequence shown here is derived from an EMBL/GenBank/DDBJ whole genome shotgun (WGS) entry which is preliminary data.</text>
</comment>
<name>A0A7J8JMC2_ROUAE</name>
<dbReference type="FunFam" id="3.30.40.10:FF:000294">
    <property type="entry name" value="Nuclear autoantigen Sp-100"/>
    <property type="match status" value="1"/>
</dbReference>
<dbReference type="SUPFAM" id="SSF57903">
    <property type="entry name" value="FYVE/PHD zinc finger"/>
    <property type="match status" value="1"/>
</dbReference>
<dbReference type="InterPro" id="IPR013083">
    <property type="entry name" value="Znf_RING/FYVE/PHD"/>
</dbReference>
<dbReference type="GO" id="GO:0000981">
    <property type="term" value="F:DNA-binding transcription factor activity, RNA polymerase II-specific"/>
    <property type="evidence" value="ECO:0007669"/>
    <property type="project" value="TreeGrafter"/>
</dbReference>
<evidence type="ECO:0000256" key="7">
    <source>
        <dbReference type="PROSITE-ProRule" id="PRU00146"/>
    </source>
</evidence>
<feature type="domain" description="SAND" evidence="10">
    <location>
        <begin position="370"/>
        <end position="451"/>
    </location>
</feature>
<dbReference type="GO" id="GO:0008270">
    <property type="term" value="F:zinc ion binding"/>
    <property type="evidence" value="ECO:0007669"/>
    <property type="project" value="UniProtKB-KW"/>
</dbReference>
<proteinExistence type="predicted"/>
<evidence type="ECO:0000256" key="2">
    <source>
        <dbReference type="ARBA" id="ARBA00022723"/>
    </source>
</evidence>
<evidence type="ECO:0000313" key="13">
    <source>
        <dbReference type="Proteomes" id="UP000593571"/>
    </source>
</evidence>
<sequence length="678" mass="78103">MACGSGNLIARISAANRNIDRRLIREIALEHFKKIKVEISDAIETTFPFLEILRDRGFISEKIYEDSQDSCRNLIPVQKVVYNVLSEVEKTFDLSLLETLFNEVMMKSYPALKRIFESFIAVIQQGNRQERNETERRESLTAQQSLEQGTGENYLPWINTDASHSNGTTSPEKGFSEHLSETEQINIKRKYTTNDNNNTLESLQVKEQGAQESEPADKTEWLSSTKWSYPIMETKSIPVLYIWWIYKRKDIFERKSLNESSDGRKHSEACTWKLRRRPEPIDLTKSLTSGKRPFKTIRRRGSSAESSVKNEHPRALSSELRSGPGEKGTVNLGKNSTLGKSKGKRNTMVLGSNSILGKRTRKRRLKVNTNERVNFHSEILPVTCGTVKGMLNKNKLKQGATVKSIQSEDGNWYTPREFEVKGGYEKSSNWKLSVRSGGKTLKCLMEEGLVPNPPRTYSRKKKILPPGLLCTPQLLKPLHDIHSKVKEEHRSVHASPQSARRNSDECNVCHDGGTLFCCDTCSRSFHEDCHLPPVETKRSPWSCIFCRIKLYSGSQKCHKEYDVLTRQMGPEEQLKCEFLLMNIYCHPVMNIFKKTANDNYRKETSQCMEELMRLNDIKQRLYKRSYSKVGMCVGDIRLIFHIHKAPYKCSNFVLMKHKLQKEFEKNFKDVFAIRETNE</sequence>
<gene>
    <name evidence="12" type="ORF">HJG63_018278</name>
</gene>
<keyword evidence="1" id="KW-0597">Phosphoprotein</keyword>
<organism evidence="12 13">
    <name type="scientific">Rousettus aegyptiacus</name>
    <name type="common">Egyptian fruit bat</name>
    <name type="synonym">Pteropus aegyptiacus</name>
    <dbReference type="NCBI Taxonomy" id="9407"/>
    <lineage>
        <taxon>Eukaryota</taxon>
        <taxon>Metazoa</taxon>
        <taxon>Chordata</taxon>
        <taxon>Craniata</taxon>
        <taxon>Vertebrata</taxon>
        <taxon>Euteleostomi</taxon>
        <taxon>Mammalia</taxon>
        <taxon>Eutheria</taxon>
        <taxon>Laurasiatheria</taxon>
        <taxon>Chiroptera</taxon>
        <taxon>Yinpterochiroptera</taxon>
        <taxon>Pteropodoidea</taxon>
        <taxon>Pteropodidae</taxon>
        <taxon>Rousettinae</taxon>
        <taxon>Rousettus</taxon>
    </lineage>
</organism>
<evidence type="ECO:0000256" key="8">
    <source>
        <dbReference type="SAM" id="MobiDB-lite"/>
    </source>
</evidence>
<feature type="region of interest" description="Disordered" evidence="8">
    <location>
        <begin position="281"/>
        <end position="345"/>
    </location>
</feature>
<keyword evidence="13" id="KW-1185">Reference proteome</keyword>
<feature type="compositionally biased region" description="Basic residues" evidence="8">
    <location>
        <begin position="292"/>
        <end position="301"/>
    </location>
</feature>
<dbReference type="InterPro" id="IPR010919">
    <property type="entry name" value="SAND-like_dom_sf"/>
</dbReference>
<dbReference type="Pfam" id="PF00628">
    <property type="entry name" value="PHD"/>
    <property type="match status" value="1"/>
</dbReference>
<dbReference type="SUPFAM" id="SSF63763">
    <property type="entry name" value="SAND domain-like"/>
    <property type="match status" value="1"/>
</dbReference>
<evidence type="ECO:0000259" key="11">
    <source>
        <dbReference type="PROSITE" id="PS51414"/>
    </source>
</evidence>
<dbReference type="Gene3D" id="3.30.40.10">
    <property type="entry name" value="Zinc/RING finger domain, C3HC4 (zinc finger)"/>
    <property type="match status" value="1"/>
</dbReference>
<dbReference type="InterPro" id="IPR011011">
    <property type="entry name" value="Znf_FYVE_PHD"/>
</dbReference>
<evidence type="ECO:0000256" key="4">
    <source>
        <dbReference type="ARBA" id="ARBA00022833"/>
    </source>
</evidence>
<evidence type="ECO:0000256" key="1">
    <source>
        <dbReference type="ARBA" id="ARBA00022553"/>
    </source>
</evidence>
<evidence type="ECO:0000256" key="5">
    <source>
        <dbReference type="ARBA" id="ARBA00023117"/>
    </source>
</evidence>
<keyword evidence="5" id="KW-0103">Bromodomain</keyword>
<dbReference type="InterPro" id="IPR000770">
    <property type="entry name" value="SAND_dom"/>
</dbReference>
<dbReference type="PANTHER" id="PTHR46386">
    <property type="entry name" value="NUCLEAR BODY PROTEIN SP140"/>
    <property type="match status" value="1"/>
</dbReference>